<feature type="transmembrane region" description="Helical" evidence="6">
    <location>
        <begin position="181"/>
        <end position="199"/>
    </location>
</feature>
<evidence type="ECO:0000313" key="7">
    <source>
        <dbReference type="EMBL" id="SBW12582.1"/>
    </source>
</evidence>
<evidence type="ECO:0000256" key="5">
    <source>
        <dbReference type="ARBA" id="ARBA00023136"/>
    </source>
</evidence>
<dbReference type="AlphaFoldDB" id="A0A212KLR2"/>
<keyword evidence="2" id="KW-1003">Cell membrane</keyword>
<feature type="transmembrane region" description="Helical" evidence="6">
    <location>
        <begin position="359"/>
        <end position="381"/>
    </location>
</feature>
<dbReference type="PANTHER" id="PTHR47089">
    <property type="entry name" value="ABC TRANSPORTER, PERMEASE PROTEIN"/>
    <property type="match status" value="1"/>
</dbReference>
<name>A0A212KLR2_9FIRM</name>
<evidence type="ECO:0000256" key="6">
    <source>
        <dbReference type="SAM" id="Phobius"/>
    </source>
</evidence>
<dbReference type="GO" id="GO:0005886">
    <property type="term" value="C:plasma membrane"/>
    <property type="evidence" value="ECO:0007669"/>
    <property type="project" value="UniProtKB-SubCell"/>
</dbReference>
<dbReference type="InterPro" id="IPR001851">
    <property type="entry name" value="ABC_transp_permease"/>
</dbReference>
<evidence type="ECO:0000256" key="3">
    <source>
        <dbReference type="ARBA" id="ARBA00022692"/>
    </source>
</evidence>
<keyword evidence="4 6" id="KW-1133">Transmembrane helix</keyword>
<dbReference type="PANTHER" id="PTHR47089:SF1">
    <property type="entry name" value="GUANOSINE ABC TRANSPORTER PERMEASE PROTEIN NUPP"/>
    <property type="match status" value="1"/>
</dbReference>
<proteinExistence type="predicted"/>
<evidence type="ECO:0008006" key="8">
    <source>
        <dbReference type="Google" id="ProtNLM"/>
    </source>
</evidence>
<dbReference type="Pfam" id="PF02653">
    <property type="entry name" value="BPD_transp_2"/>
    <property type="match status" value="1"/>
</dbReference>
<organism evidence="7">
    <name type="scientific">uncultured Eubacteriales bacterium</name>
    <dbReference type="NCBI Taxonomy" id="172733"/>
    <lineage>
        <taxon>Bacteria</taxon>
        <taxon>Bacillati</taxon>
        <taxon>Bacillota</taxon>
        <taxon>Clostridia</taxon>
        <taxon>Eubacteriales</taxon>
        <taxon>environmental samples</taxon>
    </lineage>
</organism>
<feature type="transmembrane region" description="Helical" evidence="6">
    <location>
        <begin position="150"/>
        <end position="169"/>
    </location>
</feature>
<dbReference type="GO" id="GO:0022857">
    <property type="term" value="F:transmembrane transporter activity"/>
    <property type="evidence" value="ECO:0007669"/>
    <property type="project" value="InterPro"/>
</dbReference>
<accession>A0A212KLR2</accession>
<feature type="transmembrane region" description="Helical" evidence="6">
    <location>
        <begin position="276"/>
        <end position="296"/>
    </location>
</feature>
<feature type="transmembrane region" description="Helical" evidence="6">
    <location>
        <begin position="41"/>
        <end position="62"/>
    </location>
</feature>
<feature type="transmembrane region" description="Helical" evidence="6">
    <location>
        <begin position="68"/>
        <end position="88"/>
    </location>
</feature>
<comment type="subcellular location">
    <subcellularLocation>
        <location evidence="1">Cell membrane</location>
        <topology evidence="1">Multi-pass membrane protein</topology>
    </subcellularLocation>
</comment>
<evidence type="ECO:0000256" key="1">
    <source>
        <dbReference type="ARBA" id="ARBA00004651"/>
    </source>
</evidence>
<dbReference type="CDD" id="cd06580">
    <property type="entry name" value="TM_PBP1_transp_TpRbsC_like"/>
    <property type="match status" value="1"/>
</dbReference>
<keyword evidence="5 6" id="KW-0472">Membrane</keyword>
<sequence length="392" mass="41716">MMATTPVNSTAHSSAAVACAIRNTPFVRLAKRDAMPSRVTWAIRGAALLFALFLGGLIISITTYGVSSFGGIFANIFNAYGVLLEGALGKSTAIRQTVKLAIPLLGTALAIAPCFKMRFWNIGAEGQITAGATFATYFALFWADKMPSPVLLVVMAVAGMVGGGLWALVPAFFKAKWGTNETLFTLMMNYIVIGVVKWLQGGPWEKMPRGSQQIAQFGAAAQLPKVAGVYCGWIIVLVMTVLMFLYMKYTKQGYEIAVVGESENTARYAGMNVGGIVMRTMFISGAISGLVGFMLVSGANGTLYDGVAGGVGFTAITVAWLSQLNPFGMVAVSGLLAVLEKGADTLQTRMQVPASISDIMTGLVLFVMLGCEFFINYRLIFRGSEQKEGAKA</sequence>
<gene>
    <name evidence="7" type="ORF">KL86CLO1_20029</name>
</gene>
<reference evidence="7" key="1">
    <citation type="submission" date="2016-04" db="EMBL/GenBank/DDBJ databases">
        <authorList>
            <person name="Evans L.H."/>
            <person name="Alamgir A."/>
            <person name="Owens N."/>
            <person name="Weber N.D."/>
            <person name="Virtaneva K."/>
            <person name="Barbian K."/>
            <person name="Babar A."/>
            <person name="Rosenke K."/>
        </authorList>
    </citation>
    <scope>NUCLEOTIDE SEQUENCE</scope>
    <source>
        <strain evidence="7">86</strain>
    </source>
</reference>
<evidence type="ECO:0000256" key="4">
    <source>
        <dbReference type="ARBA" id="ARBA00022989"/>
    </source>
</evidence>
<feature type="transmembrane region" description="Helical" evidence="6">
    <location>
        <begin position="227"/>
        <end position="247"/>
    </location>
</feature>
<protein>
    <recommendedName>
        <fullName evidence="8">ABC transporter permease</fullName>
    </recommendedName>
</protein>
<dbReference type="EMBL" id="FLUN01000002">
    <property type="protein sequence ID" value="SBW12582.1"/>
    <property type="molecule type" value="Genomic_DNA"/>
</dbReference>
<evidence type="ECO:0000256" key="2">
    <source>
        <dbReference type="ARBA" id="ARBA00022475"/>
    </source>
</evidence>
<feature type="transmembrane region" description="Helical" evidence="6">
    <location>
        <begin position="126"/>
        <end position="143"/>
    </location>
</feature>
<keyword evidence="3 6" id="KW-0812">Transmembrane</keyword>